<name>A0A1I6JXQ8_9FIRM</name>
<sequence>MLPNRHSYRLQTHGAGACRMDPPRKDRKRQVGCGSRRPPYNAKKKSPRSPAQAP</sequence>
<gene>
    <name evidence="2" type="ORF">SAMN02910262_02080</name>
</gene>
<feature type="region of interest" description="Disordered" evidence="1">
    <location>
        <begin position="1"/>
        <end position="54"/>
    </location>
</feature>
<reference evidence="2 3" key="1">
    <citation type="submission" date="2016-10" db="EMBL/GenBank/DDBJ databases">
        <authorList>
            <person name="de Groot N.N."/>
        </authorList>
    </citation>
    <scope>NUCLEOTIDE SEQUENCE [LARGE SCALE GENOMIC DNA]</scope>
    <source>
        <strain evidence="2 3">F</strain>
    </source>
</reference>
<dbReference type="EMBL" id="FOZC01000012">
    <property type="protein sequence ID" value="SFR83743.1"/>
    <property type="molecule type" value="Genomic_DNA"/>
</dbReference>
<evidence type="ECO:0000313" key="2">
    <source>
        <dbReference type="EMBL" id="SFR83743.1"/>
    </source>
</evidence>
<evidence type="ECO:0000256" key="1">
    <source>
        <dbReference type="SAM" id="MobiDB-lite"/>
    </source>
</evidence>
<evidence type="ECO:0000313" key="3">
    <source>
        <dbReference type="Proteomes" id="UP000214760"/>
    </source>
</evidence>
<proteinExistence type="predicted"/>
<dbReference type="AlphaFoldDB" id="A0A1I6JXQ8"/>
<organism evidence="2 3">
    <name type="scientific">[Clostridium] aminophilum</name>
    <dbReference type="NCBI Taxonomy" id="1526"/>
    <lineage>
        <taxon>Bacteria</taxon>
        <taxon>Bacillati</taxon>
        <taxon>Bacillota</taxon>
        <taxon>Clostridia</taxon>
        <taxon>Lachnospirales</taxon>
        <taxon>Lachnospiraceae</taxon>
    </lineage>
</organism>
<accession>A0A1I6JXQ8</accession>
<protein>
    <submittedName>
        <fullName evidence="2">Uncharacterized protein</fullName>
    </submittedName>
</protein>
<dbReference type="Proteomes" id="UP000214760">
    <property type="component" value="Unassembled WGS sequence"/>
</dbReference>